<keyword evidence="3" id="KW-0238">DNA-binding</keyword>
<dbReference type="AlphaFoldDB" id="C6XYU6"/>
<evidence type="ECO:0000313" key="3">
    <source>
        <dbReference type="EMBL" id="ACU04578.1"/>
    </source>
</evidence>
<dbReference type="InterPro" id="IPR003647">
    <property type="entry name" value="Intron_nuc_1_rpt"/>
</dbReference>
<organism evidence="3 4">
    <name type="scientific">Pedobacter heparinus (strain ATCC 13125 / DSM 2366 / CIP 104194 / JCM 7457 / NBRC 12017 / NCIMB 9290 / NRRL B-14731 / HIM 762-3)</name>
    <dbReference type="NCBI Taxonomy" id="485917"/>
    <lineage>
        <taxon>Bacteria</taxon>
        <taxon>Pseudomonadati</taxon>
        <taxon>Bacteroidota</taxon>
        <taxon>Sphingobacteriia</taxon>
        <taxon>Sphingobacteriales</taxon>
        <taxon>Sphingobacteriaceae</taxon>
        <taxon>Pedobacter</taxon>
    </lineage>
</organism>
<proteinExistence type="predicted"/>
<dbReference type="Gene3D" id="1.10.10.10">
    <property type="entry name" value="Winged helix-like DNA-binding domain superfamily/Winged helix DNA-binding domain"/>
    <property type="match status" value="3"/>
</dbReference>
<evidence type="ECO:0000259" key="2">
    <source>
        <dbReference type="Pfam" id="PF07453"/>
    </source>
</evidence>
<dbReference type="Proteomes" id="UP000000852">
    <property type="component" value="Chromosome"/>
</dbReference>
<dbReference type="SMART" id="SM00497">
    <property type="entry name" value="IENR1"/>
    <property type="match status" value="2"/>
</dbReference>
<dbReference type="InterPro" id="IPR036388">
    <property type="entry name" value="WH-like_DNA-bd_sf"/>
</dbReference>
<keyword evidence="4" id="KW-1185">Reference proteome</keyword>
<feature type="region of interest" description="Disordered" evidence="1">
    <location>
        <begin position="1"/>
        <end position="23"/>
    </location>
</feature>
<dbReference type="EMBL" id="CP001681">
    <property type="protein sequence ID" value="ACU04578.1"/>
    <property type="molecule type" value="Genomic_DNA"/>
</dbReference>
<dbReference type="HOGENOM" id="CLU_1089271_0_0_10"/>
<reference evidence="3 4" key="1">
    <citation type="journal article" date="2009" name="Stand. Genomic Sci.">
        <title>Complete genome sequence of Pedobacter heparinus type strain (HIM 762-3).</title>
        <authorList>
            <person name="Han C."/>
            <person name="Spring S."/>
            <person name="Lapidus A."/>
            <person name="Del Rio T.G."/>
            <person name="Tice H."/>
            <person name="Copeland A."/>
            <person name="Cheng J.F."/>
            <person name="Lucas S."/>
            <person name="Chen F."/>
            <person name="Nolan M."/>
            <person name="Bruce D."/>
            <person name="Goodwin L."/>
            <person name="Pitluck S."/>
            <person name="Ivanova N."/>
            <person name="Mavromatis K."/>
            <person name="Mikhailova N."/>
            <person name="Pati A."/>
            <person name="Chen A."/>
            <person name="Palaniappan K."/>
            <person name="Land M."/>
            <person name="Hauser L."/>
            <person name="Chang Y.J."/>
            <person name="Jeffries C.C."/>
            <person name="Saunders E."/>
            <person name="Chertkov O."/>
            <person name="Brettin T."/>
            <person name="Goker M."/>
            <person name="Rohde M."/>
            <person name="Bristow J."/>
            <person name="Eisen J.A."/>
            <person name="Markowitz V."/>
            <person name="Hugenholtz P."/>
            <person name="Kyrpides N.C."/>
            <person name="Klenk H.P."/>
            <person name="Detter J.C."/>
        </authorList>
    </citation>
    <scope>NUCLEOTIDE SEQUENCE [LARGE SCALE GENOMIC DNA]</scope>
    <source>
        <strain evidence="4">ATCC 13125 / DSM 2366 / CIP 104194 / JCM 7457 / NBRC 12017 / NCIMB 9290 / NRRL B-14731 / HIM 762-3</strain>
    </source>
</reference>
<gene>
    <name evidence="3" type="ordered locus">Phep_2374</name>
</gene>
<dbReference type="InterPro" id="IPR010896">
    <property type="entry name" value="NUMOD1"/>
</dbReference>
<sequence length="255" mass="28915">MPDINYSEQMPQLQKNNAQKEKGSHQISRYSLSGQLLETYANAKVAAAAMGTHQVFLSSAARKSSKLLTACGYLWRRGNAPEIDMKSLLQERWYRSSPLAKNQQTVGQYDLQGNLIRTFANTIEAAKAVGVHKNGIRDVIKGRGLTYGGFIWSNTLKKKVPVDPKITSRRERVSQYDLDGRWLGSHKNCYTASKATNIDNAQIHNVLNNLYLTAGGFLWRKGEQLRININELRKDPHYPGSLLEEHMKKKRKNKQ</sequence>
<accession>C6XYU6</accession>
<dbReference type="KEGG" id="phe:Phep_2374"/>
<name>C6XYU6_PEDHD</name>
<feature type="compositionally biased region" description="Polar residues" evidence="1">
    <location>
        <begin position="1"/>
        <end position="17"/>
    </location>
</feature>
<evidence type="ECO:0000313" key="4">
    <source>
        <dbReference type="Proteomes" id="UP000000852"/>
    </source>
</evidence>
<feature type="domain" description="Nuclease-associated modular DNA-binding 1" evidence="2">
    <location>
        <begin position="106"/>
        <end position="138"/>
    </location>
</feature>
<dbReference type="GO" id="GO:0003677">
    <property type="term" value="F:DNA binding"/>
    <property type="evidence" value="ECO:0007669"/>
    <property type="project" value="UniProtKB-KW"/>
</dbReference>
<protein>
    <submittedName>
        <fullName evidence="3">Nuclease-associated modular DNA-binding 1</fullName>
    </submittedName>
</protein>
<evidence type="ECO:0000256" key="1">
    <source>
        <dbReference type="SAM" id="MobiDB-lite"/>
    </source>
</evidence>
<dbReference type="Pfam" id="PF07453">
    <property type="entry name" value="NUMOD1"/>
    <property type="match status" value="1"/>
</dbReference>